<keyword evidence="2" id="KW-1185">Reference proteome</keyword>
<sequence length="299" mass="34299">MQCKGEKPPHQLTEYFCIIPNEWANKSNRKCICRACMDVVGKEVALQDENMKITNTLCYCSSYLKDCPYFAIKYSPEQIQNIINLALVTSTSKKRMAISHIDEEDEEDSISTTSTHSSNSLSTSNNIVESFLQKQTTLSQYIGHPFNVSEVPKFERLVLCATVLAGFAFRWIENPKVRKLFQFISPYIKLPNRKSLSNYILMNATNEVQTTIKDLACNDKISITIAFDGWRNIQKEEVISRICNLFEETLVTKDDATSDNDLRLSNNIKVTVNHDSFWESLVILHNIFYPFCEALDLMQ</sequence>
<reference evidence="1" key="1">
    <citation type="submission" date="2021-06" db="EMBL/GenBank/DDBJ databases">
        <authorList>
            <person name="Kallberg Y."/>
            <person name="Tangrot J."/>
            <person name="Rosling A."/>
        </authorList>
    </citation>
    <scope>NUCLEOTIDE SEQUENCE</scope>
    <source>
        <strain evidence="1">MA461A</strain>
    </source>
</reference>
<name>A0ACA9LCT9_9GLOM</name>
<dbReference type="Proteomes" id="UP000789920">
    <property type="component" value="Unassembled WGS sequence"/>
</dbReference>
<comment type="caution">
    <text evidence="1">The sequence shown here is derived from an EMBL/GenBank/DDBJ whole genome shotgun (WGS) entry which is preliminary data.</text>
</comment>
<proteinExistence type="predicted"/>
<organism evidence="1 2">
    <name type="scientific">Racocetra persica</name>
    <dbReference type="NCBI Taxonomy" id="160502"/>
    <lineage>
        <taxon>Eukaryota</taxon>
        <taxon>Fungi</taxon>
        <taxon>Fungi incertae sedis</taxon>
        <taxon>Mucoromycota</taxon>
        <taxon>Glomeromycotina</taxon>
        <taxon>Glomeromycetes</taxon>
        <taxon>Diversisporales</taxon>
        <taxon>Gigasporaceae</taxon>
        <taxon>Racocetra</taxon>
    </lineage>
</organism>
<evidence type="ECO:0000313" key="2">
    <source>
        <dbReference type="Proteomes" id="UP000789920"/>
    </source>
</evidence>
<evidence type="ECO:0000313" key="1">
    <source>
        <dbReference type="EMBL" id="CAG8523030.1"/>
    </source>
</evidence>
<gene>
    <name evidence="1" type="ORF">RPERSI_LOCUS2790</name>
</gene>
<protein>
    <submittedName>
        <fullName evidence="1">9095_t:CDS:1</fullName>
    </submittedName>
</protein>
<accession>A0ACA9LCT9</accession>
<dbReference type="EMBL" id="CAJVQC010003209">
    <property type="protein sequence ID" value="CAG8523030.1"/>
    <property type="molecule type" value="Genomic_DNA"/>
</dbReference>